<comment type="caution">
    <text evidence="2">The sequence shown here is derived from an EMBL/GenBank/DDBJ whole genome shotgun (WGS) entry which is preliminary data.</text>
</comment>
<feature type="transmembrane region" description="Helical" evidence="1">
    <location>
        <begin position="53"/>
        <end position="72"/>
    </location>
</feature>
<dbReference type="HOGENOM" id="CLU_093450_0_2_11"/>
<evidence type="ECO:0008006" key="4">
    <source>
        <dbReference type="Google" id="ProtNLM"/>
    </source>
</evidence>
<proteinExistence type="predicted"/>
<sequence length="212" mass="23344">MPDKETETMPAETAEPVRGVRLSVRDFATIGIFCAIMFVVFMAYSILTGASLFYSMIFNAAGAALILSPFYVYMCMKVGTHGPAFVYNLMWAIVAGLMMGPFMVPWFIGGGIIAELSMIGASSYRSIKRIAISWVICALVRAMHGMSEIWFFHDAFLATGVSDAQIQVQTQFYTDPFWVCVSLAVTVVLAVLGCVISNRIVVKHFKKMGSVR</sequence>
<feature type="transmembrane region" description="Helical" evidence="1">
    <location>
        <begin position="27"/>
        <end position="47"/>
    </location>
</feature>
<reference evidence="2" key="1">
    <citation type="submission" date="2009-10" db="EMBL/GenBank/DDBJ databases">
        <authorList>
            <person name="Weinstock G."/>
            <person name="Sodergren E."/>
            <person name="Clifton S."/>
            <person name="Fulton L."/>
            <person name="Fulton B."/>
            <person name="Courtney L."/>
            <person name="Fronick C."/>
            <person name="Harrison M."/>
            <person name="Strong C."/>
            <person name="Farmer C."/>
            <person name="Delahaunty K."/>
            <person name="Markovic C."/>
            <person name="Hall O."/>
            <person name="Minx P."/>
            <person name="Tomlinson C."/>
            <person name="Mitreva M."/>
            <person name="Nelson J."/>
            <person name="Hou S."/>
            <person name="Wollam A."/>
            <person name="Pepin K.H."/>
            <person name="Johnson M."/>
            <person name="Bhonagiri V."/>
            <person name="Nash W.E."/>
            <person name="Warren W."/>
            <person name="Chinwalla A."/>
            <person name="Mardis E.R."/>
            <person name="Wilson R.K."/>
        </authorList>
    </citation>
    <scope>NUCLEOTIDE SEQUENCE [LARGE SCALE GENOMIC DNA]</scope>
    <source>
        <strain evidence="2">ATCC 700122</strain>
    </source>
</reference>
<feature type="transmembrane region" description="Helical" evidence="1">
    <location>
        <begin position="84"/>
        <end position="100"/>
    </location>
</feature>
<keyword evidence="1" id="KW-0812">Transmembrane</keyword>
<dbReference type="Pfam" id="PF09605">
    <property type="entry name" value="Trep_Strep"/>
    <property type="match status" value="1"/>
</dbReference>
<keyword evidence="1" id="KW-0472">Membrane</keyword>
<feature type="transmembrane region" description="Helical" evidence="1">
    <location>
        <begin position="176"/>
        <end position="202"/>
    </location>
</feature>
<evidence type="ECO:0000256" key="1">
    <source>
        <dbReference type="SAM" id="Phobius"/>
    </source>
</evidence>
<keyword evidence="1" id="KW-1133">Transmembrane helix</keyword>
<dbReference type="AlphaFoldDB" id="D0WFN8"/>
<dbReference type="STRING" id="649764.HMPREF0762_00637"/>
<keyword evidence="3" id="KW-1185">Reference proteome</keyword>
<dbReference type="GeneID" id="85007246"/>
<dbReference type="EMBL" id="ACUX02000006">
    <property type="protein sequence ID" value="EEZ61301.1"/>
    <property type="molecule type" value="Genomic_DNA"/>
</dbReference>
<dbReference type="RefSeq" id="WP_006361883.1">
    <property type="nucleotide sequence ID" value="NZ_GG700630.1"/>
</dbReference>
<name>D0WFN8_SLAES</name>
<dbReference type="eggNOG" id="ENOG502Z90M">
    <property type="taxonomic scope" value="Bacteria"/>
</dbReference>
<dbReference type="Proteomes" id="UP000006001">
    <property type="component" value="Unassembled WGS sequence"/>
</dbReference>
<dbReference type="NCBIfam" id="TIGR02185">
    <property type="entry name" value="Trep_Strep"/>
    <property type="match status" value="1"/>
</dbReference>
<accession>D0WFN8</accession>
<evidence type="ECO:0000313" key="3">
    <source>
        <dbReference type="Proteomes" id="UP000006001"/>
    </source>
</evidence>
<protein>
    <recommendedName>
        <fullName evidence="4">TIGR02185 family protein</fullName>
    </recommendedName>
</protein>
<evidence type="ECO:0000313" key="2">
    <source>
        <dbReference type="EMBL" id="EEZ61301.1"/>
    </source>
</evidence>
<organism evidence="2 3">
    <name type="scientific">Slackia exigua (strain ATCC 700122 / DSM 15923 / CIP 105133 / JCM 11022 / KCTC 5966 / S-7)</name>
    <dbReference type="NCBI Taxonomy" id="649764"/>
    <lineage>
        <taxon>Bacteria</taxon>
        <taxon>Bacillati</taxon>
        <taxon>Actinomycetota</taxon>
        <taxon>Coriobacteriia</taxon>
        <taxon>Eggerthellales</taxon>
        <taxon>Eggerthellaceae</taxon>
        <taxon>Slackia</taxon>
    </lineage>
</organism>
<gene>
    <name evidence="2" type="ORF">HMPREF0762_00637</name>
</gene>
<feature type="transmembrane region" description="Helical" evidence="1">
    <location>
        <begin position="131"/>
        <end position="152"/>
    </location>
</feature>
<dbReference type="InterPro" id="IPR011733">
    <property type="entry name" value="CHP02185_IM"/>
</dbReference>